<feature type="transmembrane region" description="Helical" evidence="1">
    <location>
        <begin position="51"/>
        <end position="72"/>
    </location>
</feature>
<protein>
    <submittedName>
        <fullName evidence="2">Uncharacterized protein</fullName>
    </submittedName>
</protein>
<name>A0A2T2WGB4_9FIRM</name>
<gene>
    <name evidence="2" type="ORF">C7B45_11630</name>
</gene>
<organism evidence="2 3">
    <name type="scientific">Sulfobacillus acidophilus</name>
    <dbReference type="NCBI Taxonomy" id="53633"/>
    <lineage>
        <taxon>Bacteria</taxon>
        <taxon>Bacillati</taxon>
        <taxon>Bacillota</taxon>
        <taxon>Clostridia</taxon>
        <taxon>Eubacteriales</taxon>
        <taxon>Clostridiales Family XVII. Incertae Sedis</taxon>
        <taxon>Sulfobacillus</taxon>
    </lineage>
</organism>
<dbReference type="EMBL" id="PXYV01000038">
    <property type="protein sequence ID" value="PSR21266.1"/>
    <property type="molecule type" value="Genomic_DNA"/>
</dbReference>
<evidence type="ECO:0000256" key="1">
    <source>
        <dbReference type="SAM" id="Phobius"/>
    </source>
</evidence>
<keyword evidence="1" id="KW-0472">Membrane</keyword>
<proteinExistence type="predicted"/>
<keyword evidence="1" id="KW-0812">Transmembrane</keyword>
<reference evidence="2 3" key="1">
    <citation type="journal article" date="2014" name="BMC Genomics">
        <title>Comparison of environmental and isolate Sulfobacillus genomes reveals diverse carbon, sulfur, nitrogen, and hydrogen metabolisms.</title>
        <authorList>
            <person name="Justice N.B."/>
            <person name="Norman A."/>
            <person name="Brown C.T."/>
            <person name="Singh A."/>
            <person name="Thomas B.C."/>
            <person name="Banfield J.F."/>
        </authorList>
    </citation>
    <scope>NUCLEOTIDE SEQUENCE [LARGE SCALE GENOMIC DNA]</scope>
    <source>
        <strain evidence="2">AMDSBA3</strain>
    </source>
</reference>
<dbReference type="InterPro" id="IPR043993">
    <property type="entry name" value="T4SS_pilin"/>
</dbReference>
<sequence>MPDAPLVDAISRMTAILVDLAGGLFTLVMVYSGIRFMLSHNPRAVQSSKELMARAAIGLALVLMVDMLRQLIQYVVS</sequence>
<evidence type="ECO:0000313" key="3">
    <source>
        <dbReference type="Proteomes" id="UP000241848"/>
    </source>
</evidence>
<dbReference type="AlphaFoldDB" id="A0A2T2WGB4"/>
<accession>A0A2T2WGB4</accession>
<feature type="transmembrane region" description="Helical" evidence="1">
    <location>
        <begin position="12"/>
        <end position="31"/>
    </location>
</feature>
<dbReference type="Proteomes" id="UP000241848">
    <property type="component" value="Unassembled WGS sequence"/>
</dbReference>
<dbReference type="Pfam" id="PF18895">
    <property type="entry name" value="T4SS_pilin"/>
    <property type="match status" value="1"/>
</dbReference>
<keyword evidence="1" id="KW-1133">Transmembrane helix</keyword>
<comment type="caution">
    <text evidence="2">The sequence shown here is derived from an EMBL/GenBank/DDBJ whole genome shotgun (WGS) entry which is preliminary data.</text>
</comment>
<evidence type="ECO:0000313" key="2">
    <source>
        <dbReference type="EMBL" id="PSR21266.1"/>
    </source>
</evidence>